<dbReference type="AlphaFoldDB" id="A0A8T0C0C7"/>
<evidence type="ECO:0000313" key="1">
    <source>
        <dbReference type="EMBL" id="KAF7781543.1"/>
    </source>
</evidence>
<dbReference type="EMBL" id="AHCD03000044">
    <property type="protein sequence ID" value="KAF7781543.1"/>
    <property type="molecule type" value="Genomic_DNA"/>
</dbReference>
<comment type="caution">
    <text evidence="1">The sequence shown here is derived from an EMBL/GenBank/DDBJ whole genome shotgun (WGS) entry which is preliminary data.</text>
</comment>
<gene>
    <name evidence="1" type="ORF">PRUB_b0799</name>
</gene>
<proteinExistence type="predicted"/>
<accession>A0A8T0C0C7</accession>
<name>A0A8T0C0C7_9GAMM</name>
<organism evidence="1 2">
    <name type="scientific">Pseudoalteromonas rubra</name>
    <dbReference type="NCBI Taxonomy" id="43658"/>
    <lineage>
        <taxon>Bacteria</taxon>
        <taxon>Pseudomonadati</taxon>
        <taxon>Pseudomonadota</taxon>
        <taxon>Gammaproteobacteria</taxon>
        <taxon>Alteromonadales</taxon>
        <taxon>Pseudoalteromonadaceae</taxon>
        <taxon>Pseudoalteromonas</taxon>
    </lineage>
</organism>
<sequence>MSPLVYAVSLLNMTLVFDVKTLSAMMHLTLILPSALID</sequence>
<reference evidence="1 2" key="1">
    <citation type="journal article" date="2012" name="J. Bacteriol.">
        <title>Genome sequence of the cycloprodigiosin-producing bacterial strain Pseudoalteromonas rubra ATCC 29570(T).</title>
        <authorList>
            <person name="Xie B.B."/>
            <person name="Shu Y.L."/>
            <person name="Qin Q.L."/>
            <person name="Rong J.C."/>
            <person name="Zhang X.Y."/>
            <person name="Chen X.L."/>
            <person name="Zhou B.C."/>
            <person name="Zhang Y.Z."/>
        </authorList>
    </citation>
    <scope>NUCLEOTIDE SEQUENCE [LARGE SCALE GENOMIC DNA]</scope>
    <source>
        <strain evidence="1 2">DSM 6842</strain>
    </source>
</reference>
<evidence type="ECO:0000313" key="2">
    <source>
        <dbReference type="Proteomes" id="UP000016480"/>
    </source>
</evidence>
<dbReference type="Proteomes" id="UP000016480">
    <property type="component" value="Unassembled WGS sequence"/>
</dbReference>
<protein>
    <submittedName>
        <fullName evidence="1">Uncharacterized protein</fullName>
    </submittedName>
</protein>